<keyword evidence="9" id="KW-0809">Transit peptide</keyword>
<dbReference type="SMART" id="SM01284">
    <property type="entry name" value="ECSIT_Cterm"/>
    <property type="match status" value="1"/>
</dbReference>
<comment type="caution">
    <text evidence="13">The sequence shown here is derived from an EMBL/GenBank/DDBJ whole genome shotgun (WGS) entry which is preliminary data.</text>
</comment>
<evidence type="ECO:0000256" key="2">
    <source>
        <dbReference type="ARBA" id="ARBA00004173"/>
    </source>
</evidence>
<dbReference type="Pfam" id="PF06239">
    <property type="entry name" value="ECSIT_N"/>
    <property type="match status" value="1"/>
</dbReference>
<dbReference type="GO" id="GO:0005739">
    <property type="term" value="C:mitochondrion"/>
    <property type="evidence" value="ECO:0007669"/>
    <property type="project" value="UniProtKB-SubCell"/>
</dbReference>
<keyword evidence="11" id="KW-0539">Nucleus</keyword>
<reference evidence="13 14" key="1">
    <citation type="submission" date="2020-08" db="EMBL/GenBank/DDBJ databases">
        <title>Aphidius gifuensis genome sequencing and assembly.</title>
        <authorList>
            <person name="Du Z."/>
        </authorList>
    </citation>
    <scope>NUCLEOTIDE SEQUENCE [LARGE SCALE GENOMIC DNA]</scope>
    <source>
        <strain evidence="13">YNYX2018</strain>
        <tissue evidence="13">Adults</tissue>
    </source>
</reference>
<dbReference type="PANTHER" id="PTHR13113:SF1">
    <property type="entry name" value="EVOLUTIONARILY CONSERVED SIGNALING INTERMEDIATE IN TOLL PATHWAY, MITOCHONDRIAL"/>
    <property type="match status" value="1"/>
</dbReference>
<evidence type="ECO:0000256" key="10">
    <source>
        <dbReference type="ARBA" id="ARBA00023128"/>
    </source>
</evidence>
<keyword evidence="6" id="KW-0963">Cytoplasm</keyword>
<comment type="similarity">
    <text evidence="4">Belongs to the ECSIT family.</text>
</comment>
<proteinExistence type="inferred from homology"/>
<accession>A0A835CPP3</accession>
<dbReference type="Proteomes" id="UP000639338">
    <property type="component" value="Unassembled WGS sequence"/>
</dbReference>
<evidence type="ECO:0000256" key="7">
    <source>
        <dbReference type="ARBA" id="ARBA00022588"/>
    </source>
</evidence>
<evidence type="ECO:0000256" key="4">
    <source>
        <dbReference type="ARBA" id="ARBA00007674"/>
    </source>
</evidence>
<evidence type="ECO:0000256" key="6">
    <source>
        <dbReference type="ARBA" id="ARBA00022490"/>
    </source>
</evidence>
<dbReference type="GO" id="GO:0045087">
    <property type="term" value="P:innate immune response"/>
    <property type="evidence" value="ECO:0007669"/>
    <property type="project" value="UniProtKB-KW"/>
</dbReference>
<evidence type="ECO:0000256" key="11">
    <source>
        <dbReference type="ARBA" id="ARBA00023242"/>
    </source>
</evidence>
<protein>
    <recommendedName>
        <fullName evidence="5">Evolutionarily conserved signaling intermediate in Toll pathway, mitochondrial</fullName>
    </recommendedName>
</protein>
<dbReference type="GO" id="GO:0005634">
    <property type="term" value="C:nucleus"/>
    <property type="evidence" value="ECO:0007669"/>
    <property type="project" value="UniProtKB-SubCell"/>
</dbReference>
<keyword evidence="8" id="KW-0391">Immunity</keyword>
<organism evidence="13 14">
    <name type="scientific">Aphidius gifuensis</name>
    <name type="common">Parasitoid wasp</name>
    <dbReference type="NCBI Taxonomy" id="684658"/>
    <lineage>
        <taxon>Eukaryota</taxon>
        <taxon>Metazoa</taxon>
        <taxon>Ecdysozoa</taxon>
        <taxon>Arthropoda</taxon>
        <taxon>Hexapoda</taxon>
        <taxon>Insecta</taxon>
        <taxon>Pterygota</taxon>
        <taxon>Neoptera</taxon>
        <taxon>Endopterygota</taxon>
        <taxon>Hymenoptera</taxon>
        <taxon>Apocrita</taxon>
        <taxon>Ichneumonoidea</taxon>
        <taxon>Braconidae</taxon>
        <taxon>Aphidiinae</taxon>
        <taxon>Aphidius</taxon>
    </lineage>
</organism>
<dbReference type="AlphaFoldDB" id="A0A835CPP3"/>
<keyword evidence="14" id="KW-1185">Reference proteome</keyword>
<comment type="subcellular location">
    <subcellularLocation>
        <location evidence="3">Cytoplasm</location>
    </subcellularLocation>
    <subcellularLocation>
        <location evidence="2">Mitochondrion</location>
    </subcellularLocation>
    <subcellularLocation>
        <location evidence="1">Nucleus</location>
    </subcellularLocation>
</comment>
<evidence type="ECO:0000313" key="14">
    <source>
        <dbReference type="Proteomes" id="UP000639338"/>
    </source>
</evidence>
<evidence type="ECO:0000313" key="13">
    <source>
        <dbReference type="EMBL" id="KAF7989373.1"/>
    </source>
</evidence>
<dbReference type="InterPro" id="IPR029342">
    <property type="entry name" value="ECIST_C"/>
</dbReference>
<dbReference type="OrthoDB" id="10064298at2759"/>
<evidence type="ECO:0000256" key="9">
    <source>
        <dbReference type="ARBA" id="ARBA00022946"/>
    </source>
</evidence>
<keyword evidence="10" id="KW-0496">Mitochondrion</keyword>
<evidence type="ECO:0000256" key="8">
    <source>
        <dbReference type="ARBA" id="ARBA00022859"/>
    </source>
</evidence>
<keyword evidence="7" id="KW-0399">Innate immunity</keyword>
<evidence type="ECO:0000256" key="5">
    <source>
        <dbReference type="ARBA" id="ARBA00019998"/>
    </source>
</evidence>
<dbReference type="GO" id="GO:0007178">
    <property type="term" value="P:cell surface receptor protein serine/threonine kinase signaling pathway"/>
    <property type="evidence" value="ECO:0007669"/>
    <property type="project" value="TreeGrafter"/>
</dbReference>
<sequence>MLPRMMSISKITTSALKYESSLKNINSISIIYSNLISKKLIHTNKLLKNNKEPKQQQQQQVYGGQREAVDNTSLKNAVTIFDKLNNNKKKKKKDTFLDVLHMYTNEPDRKTGHVQFVYAAMKYMDEYGVNEDLEIYKAVLNTMPKGRYAATTLLQAEFMHYPREQQCIIDLLDKMESNGICPDPETELIIINIFGQHGIPLRKLRRMAYWMGKFKNLNPWPVPKPLPTEAIDLAELAIRKIASVDVQSVITKFDTNDVNDSIDKTWIISASSPDQERLIREHQKNIPIYVEGPFRIWVSKASVDYFLLRADPLKKVVEEDVDNDDMTNIEVNFWKSKKKALQVQRSIHEQDEQTIFSVCATGTSSKDSLLSWIRCLQTRNPDLENIPILFKFTRKIDDFEVITDGSSDNTAHVDGDSSEKLSS</sequence>
<dbReference type="Pfam" id="PF14784">
    <property type="entry name" value="ECSIT_C"/>
    <property type="match status" value="1"/>
</dbReference>
<dbReference type="EMBL" id="JACMRX010000005">
    <property type="protein sequence ID" value="KAF7989373.1"/>
    <property type="molecule type" value="Genomic_DNA"/>
</dbReference>
<evidence type="ECO:0000256" key="3">
    <source>
        <dbReference type="ARBA" id="ARBA00004496"/>
    </source>
</evidence>
<feature type="domain" description="ECSIT C-terminal" evidence="12">
    <location>
        <begin position="272"/>
        <end position="393"/>
    </location>
</feature>
<dbReference type="InterPro" id="IPR046448">
    <property type="entry name" value="ECSIT_N"/>
</dbReference>
<evidence type="ECO:0000256" key="1">
    <source>
        <dbReference type="ARBA" id="ARBA00004123"/>
    </source>
</evidence>
<dbReference type="PANTHER" id="PTHR13113">
    <property type="entry name" value="ECSIT EVOLUTIONARILY CONSERVED SIGNALING INTERMEDIATE IN TOLL PATHWAYS"/>
    <property type="match status" value="1"/>
</dbReference>
<name>A0A835CPP3_APHGI</name>
<gene>
    <name evidence="13" type="ORF">HCN44_008047</name>
</gene>
<dbReference type="InterPro" id="IPR010418">
    <property type="entry name" value="ECSIT"/>
</dbReference>
<evidence type="ECO:0000259" key="12">
    <source>
        <dbReference type="SMART" id="SM01284"/>
    </source>
</evidence>